<evidence type="ECO:0000259" key="6">
    <source>
        <dbReference type="SMART" id="SM01005"/>
    </source>
</evidence>
<organism evidence="7 8">
    <name type="scientific">Streptomyces clavuligerus</name>
    <dbReference type="NCBI Taxonomy" id="1901"/>
    <lineage>
        <taxon>Bacteria</taxon>
        <taxon>Bacillati</taxon>
        <taxon>Actinomycetota</taxon>
        <taxon>Actinomycetes</taxon>
        <taxon>Kitasatosporales</taxon>
        <taxon>Streptomycetaceae</taxon>
        <taxon>Streptomyces</taxon>
    </lineage>
</organism>
<protein>
    <submittedName>
        <fullName evidence="7">Alanine racemase</fullName>
        <ecNumber evidence="7">5.1.1.1</ecNumber>
    </submittedName>
</protein>
<dbReference type="GO" id="GO:0008784">
    <property type="term" value="F:alanine racemase activity"/>
    <property type="evidence" value="ECO:0007669"/>
    <property type="project" value="UniProtKB-EC"/>
</dbReference>
<dbReference type="InterPro" id="IPR009006">
    <property type="entry name" value="Ala_racemase/Decarboxylase_C"/>
</dbReference>
<dbReference type="RefSeq" id="WP_003961407.1">
    <property type="nucleotide sequence ID" value="NZ_CM000913.1"/>
</dbReference>
<dbReference type="InterPro" id="IPR001608">
    <property type="entry name" value="Ala_racemase_N"/>
</dbReference>
<dbReference type="NCBIfam" id="TIGR00492">
    <property type="entry name" value="alr"/>
    <property type="match status" value="1"/>
</dbReference>
<dbReference type="SUPFAM" id="SSF51419">
    <property type="entry name" value="PLP-binding barrel"/>
    <property type="match status" value="1"/>
</dbReference>
<dbReference type="STRING" id="1901.BB341_11455"/>
<keyword evidence="8" id="KW-1185">Reference proteome</keyword>
<dbReference type="GeneID" id="93730045"/>
<dbReference type="PROSITE" id="PS00395">
    <property type="entry name" value="ALANINE_RACEMASE"/>
    <property type="match status" value="1"/>
</dbReference>
<evidence type="ECO:0000256" key="4">
    <source>
        <dbReference type="PIRSR" id="PIRSR600821-50"/>
    </source>
</evidence>
<proteinExistence type="predicted"/>
<dbReference type="Gene3D" id="2.40.37.10">
    <property type="entry name" value="Lyase, Ornithine Decarboxylase, Chain A, domain 1"/>
    <property type="match status" value="1"/>
</dbReference>
<dbReference type="InterPro" id="IPR011079">
    <property type="entry name" value="Ala_racemase_C"/>
</dbReference>
<dbReference type="EC" id="5.1.1.1" evidence="7"/>
<name>E2Q111_STRCL</name>
<evidence type="ECO:0000313" key="8">
    <source>
        <dbReference type="Proteomes" id="UP000002357"/>
    </source>
</evidence>
<keyword evidence="2 4" id="KW-0663">Pyridoxal phosphate</keyword>
<dbReference type="Proteomes" id="UP000002357">
    <property type="component" value="Chromosome"/>
</dbReference>
<dbReference type="InterPro" id="IPR000821">
    <property type="entry name" value="Ala_racemase"/>
</dbReference>
<dbReference type="PANTHER" id="PTHR30511:SF0">
    <property type="entry name" value="ALANINE RACEMASE, CATABOLIC-RELATED"/>
    <property type="match status" value="1"/>
</dbReference>
<dbReference type="GO" id="GO:0006522">
    <property type="term" value="P:alanine metabolic process"/>
    <property type="evidence" value="ECO:0007669"/>
    <property type="project" value="InterPro"/>
</dbReference>
<feature type="modified residue" description="N6-(pyridoxal phosphate)lysine" evidence="4">
    <location>
        <position position="34"/>
    </location>
</feature>
<dbReference type="PANTHER" id="PTHR30511">
    <property type="entry name" value="ALANINE RACEMASE"/>
    <property type="match status" value="1"/>
</dbReference>
<feature type="binding site" evidence="5">
    <location>
        <position position="286"/>
    </location>
    <ligand>
        <name>substrate</name>
    </ligand>
</feature>
<accession>E2Q111</accession>
<dbReference type="eggNOG" id="COG0787">
    <property type="taxonomic scope" value="Bacteria"/>
</dbReference>
<dbReference type="InterPro" id="IPR020622">
    <property type="entry name" value="Ala_racemase_pyridoxalP-BS"/>
</dbReference>
<dbReference type="KEGG" id="sclf:BB341_11455"/>
<evidence type="ECO:0000256" key="2">
    <source>
        <dbReference type="ARBA" id="ARBA00022898"/>
    </source>
</evidence>
<dbReference type="AlphaFoldDB" id="E2Q111"/>
<feature type="binding site" evidence="5">
    <location>
        <position position="125"/>
    </location>
    <ligand>
        <name>substrate</name>
    </ligand>
</feature>
<dbReference type="SMART" id="SM01005">
    <property type="entry name" value="Ala_racemase_C"/>
    <property type="match status" value="1"/>
</dbReference>
<dbReference type="Pfam" id="PF00842">
    <property type="entry name" value="Ala_racemase_C"/>
    <property type="match status" value="1"/>
</dbReference>
<dbReference type="InterPro" id="IPR029066">
    <property type="entry name" value="PLP-binding_barrel"/>
</dbReference>
<dbReference type="SUPFAM" id="SSF50621">
    <property type="entry name" value="Alanine racemase C-terminal domain-like"/>
    <property type="match status" value="1"/>
</dbReference>
<evidence type="ECO:0000256" key="3">
    <source>
        <dbReference type="ARBA" id="ARBA00023235"/>
    </source>
</evidence>
<dbReference type="PRINTS" id="PR00992">
    <property type="entry name" value="ALARACEMASE"/>
</dbReference>
<evidence type="ECO:0000256" key="5">
    <source>
        <dbReference type="PIRSR" id="PIRSR600821-52"/>
    </source>
</evidence>
<dbReference type="EMBL" id="CM000913">
    <property type="protein sequence ID" value="EFG08516.1"/>
    <property type="molecule type" value="Genomic_DNA"/>
</dbReference>
<feature type="domain" description="Alanine racemase C-terminal" evidence="6">
    <location>
        <begin position="218"/>
        <end position="339"/>
    </location>
</feature>
<evidence type="ECO:0000313" key="7">
    <source>
        <dbReference type="EMBL" id="EFG08516.1"/>
    </source>
</evidence>
<comment type="cofactor">
    <cofactor evidence="1 4">
        <name>pyridoxal 5'-phosphate</name>
        <dbReference type="ChEBI" id="CHEBI:597326"/>
    </cofactor>
</comment>
<dbReference type="CDD" id="cd00430">
    <property type="entry name" value="PLPDE_III_AR"/>
    <property type="match status" value="1"/>
</dbReference>
<dbReference type="Pfam" id="PF01168">
    <property type="entry name" value="Ala_racemase_N"/>
    <property type="match status" value="1"/>
</dbReference>
<reference evidence="7 8" key="1">
    <citation type="journal article" date="2010" name="Genome Biol. Evol.">
        <title>The sequence of a 1.8-mb bacterial linear plasmid reveals a rich evolutionary reservoir of secondary metabolic pathways.</title>
        <authorList>
            <person name="Medema M.H."/>
            <person name="Trefzer A."/>
            <person name="Kovalchuk A."/>
            <person name="van den Berg M."/>
            <person name="Mueller U."/>
            <person name="Heijne W."/>
            <person name="Wu L."/>
            <person name="Alam M.T."/>
            <person name="Ronning C.M."/>
            <person name="Nierman W.C."/>
            <person name="Bovenberg R.A.L."/>
            <person name="Breitling R."/>
            <person name="Takano E."/>
        </authorList>
    </citation>
    <scope>NUCLEOTIDE SEQUENCE [LARGE SCALE GENOMIC DNA]</scope>
    <source>
        <strain evidence="8">ATCC 27064 / DSM 738 / JCM 4710 / NBRC 13307 / NCIMB 12785 / NRRL 3585 / VKM Ac-602</strain>
    </source>
</reference>
<keyword evidence="3 7" id="KW-0413">Isomerase</keyword>
<dbReference type="OrthoDB" id="9813814at2"/>
<evidence type="ECO:0000256" key="1">
    <source>
        <dbReference type="ARBA" id="ARBA00001933"/>
    </source>
</evidence>
<sequence length="352" mass="37155">MHRSEITLDLDAVRHNARQLIKMVDGAELWAVVKGNAYGHGAVPVAGAALEAGARALCVATLGEGLALRERFPRARIVVLGPVGPGSVPAASRAGLECVAHDDASLEALSGAVEYHIKVNLGLNRYGFDRIPDRLREQPVGVFGQFSHAHVDLEVTALQLARFLEQCEAVPRATRHVCNSSAALSLPAARLDAVRSGSALLGVSLMTNPSSRLPLRPALSWISCLAQVRNLPAGAAVGYEGAHRVTRPTVTGVVPVGYGDGFVSRLVGTTVLVGDEPATVIGSVSMDALTVALPRRFPIGTPVTLIGDGLPMESHLRFASMANWELCTGLSNDPLRVHRRILNDHSGSLPVS</sequence>
<gene>
    <name evidence="7" type="primary">alr1</name>
    <name evidence="7" type="synonym">alr2</name>
    <name evidence="7" type="ORF">SCLAV_3445</name>
</gene>
<dbReference type="GO" id="GO:0030170">
    <property type="term" value="F:pyridoxal phosphate binding"/>
    <property type="evidence" value="ECO:0007669"/>
    <property type="project" value="TreeGrafter"/>
</dbReference>
<dbReference type="GO" id="GO:0005829">
    <property type="term" value="C:cytosol"/>
    <property type="evidence" value="ECO:0007669"/>
    <property type="project" value="TreeGrafter"/>
</dbReference>
<dbReference type="Gene3D" id="3.20.20.10">
    <property type="entry name" value="Alanine racemase"/>
    <property type="match status" value="1"/>
</dbReference>